<evidence type="ECO:0000313" key="2">
    <source>
        <dbReference type="Proteomes" id="UP000322726"/>
    </source>
</evidence>
<dbReference type="Gene3D" id="3.30.565.10">
    <property type="entry name" value="Histidine kinase-like ATPase, C-terminal domain"/>
    <property type="match status" value="1"/>
</dbReference>
<dbReference type="EMBL" id="CP035928">
    <property type="protein sequence ID" value="QEP34474.1"/>
    <property type="molecule type" value="Genomic_DNA"/>
</dbReference>
<dbReference type="Proteomes" id="UP000322726">
    <property type="component" value="Chromosome"/>
</dbReference>
<accession>A0A5C2HCD3</accession>
<dbReference type="KEGG" id="apai:APAC_1360"/>
<sequence>MSGTVPASIETIVNDLQDVSWEQVVFEAVTNSLQANATEINVRFNSSSLEITDKKYIDQLIVEDNGEGFIDDNIQSFQNYRSQLKRDLGCKGIGRFLYLKIFEKVQIESLDKKIDFVINKDIQVSSLASKDQTTKVFFNNPKKQFTVNYDKLEQDLKDHFIAYFRLILGQKEVSINIFENNTLQKTIKSTDIPKFETHPFKIHTHKFTLDYVFNDENIKNYDGFYCAGGRVVVRNSHLEGKKKFNSFKNINILFLLSSSYFDNNVNETRDDLTIMPVRTSEGLFHDLSWRDIHYELANQIKEIAKKHEIDIDEEARISLSKAREEAPYLAYYLTDNENGLDADSLLSKAKKQFEDDKEALRTNNKQALEDFDKIINIVTQAELAEYIFDRQKKIDKLKQLTDTNAIEQEIHNLFMKQHTEDDKEDYRKNSLWLFDDRFMTYDKIFSEAQLNKIFPNLPDIAKRPDILSIISNTYEEDDLTDVVIIELKRPNEDITPAGAEEQLLRYARYINDSRENNKIRIWTYAFLNFNTETEFDLDNKSYNKIPTQGGFPIYYKYHEKPNTIINFIDYKSLAFDADTRNKTFMKILKGSTFSKNKLLD</sequence>
<name>A0A5C2HCD3_9BACT</name>
<organism evidence="1 2">
    <name type="scientific">Malaciobacter pacificus</name>
    <dbReference type="NCBI Taxonomy" id="1080223"/>
    <lineage>
        <taxon>Bacteria</taxon>
        <taxon>Pseudomonadati</taxon>
        <taxon>Campylobacterota</taxon>
        <taxon>Epsilonproteobacteria</taxon>
        <taxon>Campylobacterales</taxon>
        <taxon>Arcobacteraceae</taxon>
        <taxon>Malaciobacter</taxon>
    </lineage>
</organism>
<gene>
    <name evidence="1" type="ORF">APAC_1360</name>
</gene>
<dbReference type="SUPFAM" id="SSF55874">
    <property type="entry name" value="ATPase domain of HSP90 chaperone/DNA topoisomerase II/histidine kinase"/>
    <property type="match status" value="1"/>
</dbReference>
<evidence type="ECO:0000313" key="1">
    <source>
        <dbReference type="EMBL" id="QEP34474.1"/>
    </source>
</evidence>
<dbReference type="Pfam" id="PF13589">
    <property type="entry name" value="HATPase_c_3"/>
    <property type="match status" value="1"/>
</dbReference>
<protein>
    <submittedName>
        <fullName evidence="1">Uncharacterized protein</fullName>
    </submittedName>
</protein>
<dbReference type="RefSeq" id="WP_130233408.1">
    <property type="nucleotide sequence ID" value="NZ_BMEF01000003.1"/>
</dbReference>
<dbReference type="OrthoDB" id="2041081at2"/>
<reference evidence="2" key="2">
    <citation type="submission" date="2019-09" db="EMBL/GenBank/DDBJ databases">
        <title>Complete genome sequencing of four Arcobacter species reveals a diverse suite of mobile elements.</title>
        <authorList>
            <person name="On S.L.W."/>
            <person name="Miller W.G."/>
            <person name="Biggs P."/>
            <person name="Cornelius A."/>
            <person name="Vandamme P."/>
        </authorList>
    </citation>
    <scope>NUCLEOTIDE SEQUENCE [LARGE SCALE GENOMIC DNA]</scope>
    <source>
        <strain evidence="2">LMG 26638</strain>
    </source>
</reference>
<reference evidence="1 2" key="1">
    <citation type="submission" date="2019-09" db="EMBL/GenBank/DDBJ databases">
        <title>Complete genome sequencing of four Arcobacter species reveals a diverse suite of mobile elements.</title>
        <authorList>
            <person name="Miller W.G."/>
            <person name="Yee E."/>
            <person name="Bono J.L."/>
        </authorList>
    </citation>
    <scope>NUCLEOTIDE SEQUENCE [LARGE SCALE GENOMIC DNA]</scope>
    <source>
        <strain evidence="1 2">LMG 26638</strain>
    </source>
</reference>
<dbReference type="InterPro" id="IPR036890">
    <property type="entry name" value="HATPase_C_sf"/>
</dbReference>
<reference evidence="1 2" key="3">
    <citation type="submission" date="2019-09" db="EMBL/GenBank/DDBJ databases">
        <title>Taxonomic note: a critical rebuttal of the proposed division of the genus Arcobacter into six genera, emended descriptions of Arcobacter anaerophilus and the genus Arcobacter, and an assessment of genus-level boundaries for Epsilonproteobacteria using in silico genomic comparator tools.</title>
        <authorList>
            <person name="On S.L.W."/>
            <person name="Miller W.G."/>
            <person name="Biggs P."/>
            <person name="Cornelius A."/>
            <person name="Vandamme P."/>
        </authorList>
    </citation>
    <scope>NUCLEOTIDE SEQUENCE [LARGE SCALE GENOMIC DNA]</scope>
    <source>
        <strain evidence="1 2">LMG 26638</strain>
    </source>
</reference>
<proteinExistence type="predicted"/>
<dbReference type="AlphaFoldDB" id="A0A5C2HCD3"/>
<keyword evidence="2" id="KW-1185">Reference proteome</keyword>